<feature type="chain" id="PRO_5007592961" description="IPT/TIG domain-containing protein" evidence="3">
    <location>
        <begin position="22"/>
        <end position="2538"/>
    </location>
</feature>
<evidence type="ECO:0000259" key="4">
    <source>
        <dbReference type="Pfam" id="PF01833"/>
    </source>
</evidence>
<dbReference type="InterPro" id="IPR002909">
    <property type="entry name" value="IPT_dom"/>
</dbReference>
<dbReference type="EMBL" id="LODT01000039">
    <property type="protein sequence ID" value="KYQ89837.1"/>
    <property type="molecule type" value="Genomic_DNA"/>
</dbReference>
<protein>
    <recommendedName>
        <fullName evidence="4">IPT/TIG domain-containing protein</fullName>
    </recommendedName>
</protein>
<organism evidence="5 6">
    <name type="scientific">Tieghemostelium lacteum</name>
    <name type="common">Slime mold</name>
    <name type="synonym">Dictyostelium lacteum</name>
    <dbReference type="NCBI Taxonomy" id="361077"/>
    <lineage>
        <taxon>Eukaryota</taxon>
        <taxon>Amoebozoa</taxon>
        <taxon>Evosea</taxon>
        <taxon>Eumycetozoa</taxon>
        <taxon>Dictyostelia</taxon>
        <taxon>Dictyosteliales</taxon>
        <taxon>Raperosteliaceae</taxon>
        <taxon>Tieghemostelium</taxon>
    </lineage>
</organism>
<evidence type="ECO:0000256" key="2">
    <source>
        <dbReference type="ARBA" id="ARBA00022801"/>
    </source>
</evidence>
<comment type="caution">
    <text evidence="5">The sequence shown here is derived from an EMBL/GenBank/DDBJ whole genome shotgun (WGS) entry which is preliminary data.</text>
</comment>
<gene>
    <name evidence="5" type="ORF">DLAC_09814</name>
</gene>
<reference evidence="5 6" key="1">
    <citation type="submission" date="2015-12" db="EMBL/GenBank/DDBJ databases">
        <title>Dictyostelia acquired genes for synthesis and detection of signals that induce cell-type specialization by lateral gene transfer from prokaryotes.</title>
        <authorList>
            <person name="Gloeckner G."/>
            <person name="Schaap P."/>
        </authorList>
    </citation>
    <scope>NUCLEOTIDE SEQUENCE [LARGE SCALE GENOMIC DNA]</scope>
    <source>
        <strain evidence="5 6">TK</strain>
    </source>
</reference>
<dbReference type="GO" id="GO:0004531">
    <property type="term" value="F:deoxyribonuclease II activity"/>
    <property type="evidence" value="ECO:0007669"/>
    <property type="project" value="InterPro"/>
</dbReference>
<comment type="similarity">
    <text evidence="1">Belongs to the DNase II family.</text>
</comment>
<dbReference type="Gene3D" id="2.60.40.10">
    <property type="entry name" value="Immunoglobulins"/>
    <property type="match status" value="2"/>
</dbReference>
<keyword evidence="2" id="KW-0378">Hydrolase</keyword>
<accession>A0A151Z7C7</accession>
<feature type="domain" description="IPT/TIG" evidence="4">
    <location>
        <begin position="1054"/>
        <end position="1118"/>
    </location>
</feature>
<proteinExistence type="inferred from homology"/>
<keyword evidence="6" id="KW-1185">Reference proteome</keyword>
<feature type="signal peptide" evidence="3">
    <location>
        <begin position="1"/>
        <end position="21"/>
    </location>
</feature>
<dbReference type="Proteomes" id="UP000076078">
    <property type="component" value="Unassembled WGS sequence"/>
</dbReference>
<sequence length="2538" mass="284533">MKLYKLVLLFLIFNSIVFVISDIPQCLSEAGKDRTYWFLNRHQKDDSYDFHYSGQDHVELRKNPTWSISKQNDQNPLYITLKKIVDDPNNNIIYYNDQYKITGKDMGLYYNPKDLFNGIGADSAHAKGIVAWDKTTNRGIHIIHSLPQFPRLWLDPANGNLLSTYFSGIFGRDWTDNGNWVRKGVLSHNQHFLCYEFNNLNSILDHLARIRANVYYFRENGFTWKNKFPKADDKPKLKIIRELDDIESYHITLDNFKNESIPLNNRAKELCRINFASANVGNNCSTQHSAQFGTGSTFGEYTIFTKWPLNKQINGIISKPNVAAKDYFKTDIWYRMCMYYTTLKAIETQQHMDGKRPELQCESSINVERSSTSHKAIDILVDLSSDAVNTNHNHNKIAYGLAPDPRYKGSIGDKDDPNLFCAGDLNRATAQERRGGGILCFGSKVLSGFFRSRISRFTIDDTFAPSDASKNAPKLFYQLDIHFKIFNRISADNSEEEVIGRQVEICNHVVSDELDIEDDLLRDIPPYIIKHGKSKLRFRALTDDPSSNYPNHNINDFKTEHPFAVKLLFSDPDVLLICGDIIEDCNMYNSLYTILKADWANDETVSKIAKLHKGQISKNLYVDNLQNMGADQILSIATFVKKHFPLFTKPLIVYYSNILNPLVDIANIHISAASPICIDEVIYQMVYHMYLNLNPNTANSNLYKGWVLAISKYLSNIYQNQLDDLIEVYEENMAQCFSILGNRYKGFNIESYLSTDSSATVRRYAGAFWDLMDKFDDPDTSNTDHLYGNVGGIDGNSKNRISTAFLIRNMLNGQIDTKDDLIDVLCSIPKKTEAFCKIQKKILYLNYIINTNPENEDEDEEDEVSESLLMLRSVFNPPNIASLLMGLNAFNTQDIQSLTPSQLSSITKALDKFITRDGANPTNLGLEILFQDPTKSLLVPLISYYSGDFIEVCSWMNTTGKSTLCRPSQIPQLIDTIQELSQFISTTSPFNIGDLRTSFFPFTPSPSHLPIDQAGLFVAVVKSKICDISIGNYDTYLQNPLSFIQTSKCIEFGPFIQSHSPKTGSTLGYQVTLTGVGFKPTMILKIDSQVTPFTFNSSSIVYVNVPAQTGKSHHITIESSWNSKLYFFYLPPVVSSVQFTLPSTVTISGSNFGTLSSMVSVSLNSLNCHVSSTTQTEIICILQSVLPRNIHLKLTVNDQNVHYQTQFVRRDKLTHPEIGHPHSMLSLNSSSIFIYGNEKVLIGSKECVLVNQSNCVIPQGNAYNTVDIDIQDDFGFDRITAASNTFEYQDMEITDLSLVYNGSTKDIIQIKGLGLGSSFEIYNQILFRGQNIQNGCKFPFSNFIECLIAKSKTTGRVRIQTNDGHVVSSPNAIGQPVINSVVYTTVGTLSTLSIIGEGFLNPLWDTVSPSESYVKLFTSSNSTITCASTQFVSEELVTCQQPSSVAMDHIELYIIGIKVTYQIPTTQISVKIYNDQNFNVNYDTNIDSLISGLTLTVKDTSISATTNSQGIATFSVPSILHDIYLTWTQFDKYYSPNQNLMIFNKDNDSGATKLVPLWSDFVSLLFLIVGNPLKVNRDVTDFRALDSTGAQVPVYISPDNSSYIVKTSNLTQYTFDCGEDFLVGTKYRPIVNPIEITKPATQPFMFQNVTCKLWFILRIGYFVDSNFDAIKSESEPYVSLPSTCQVKFTFGLNVTVLLPKPDGTYKISFNDEASLGTICTSNVFPVKPKIYLFNQTKLDIGVFTADNGVDASFISTFAQSPDWYIGESFQFPLGVFPPSYLSLLGFYRFLTSPGTPYIIKPCANCKLTFSTDVNAQGTVISPSGTTKYITSSMGTLDIQSLLFLDLLSGRKMPLYGDMIAYSDITALYANLNTPTFQFVGVNLKTEKYNSTSYVLLPKDCPPGTKAVLDTIWNGRTHNRFYHMVSYVDPVLYGITDTFNLGGVIVALTGQNLCNPNIDPKLYFNMTISPPGQAITSAHLCQDFNCGNSSVVYCLTPAQPLSTSSAVATLRSLGNIGLTSPVVSTTFSFKSRICTFGGIYSQANFSTSHVFRSLIDVSSGPISFIPRAVYCPIFCSCELFNVGGKSVSISNGRSTLESLYPFETLTLYSYRYADCASNEVVMFFPSPKNITYYKIGNYTNLGQVLGIRVPAGCQVVYTTSQGQTITLRGNYINRYFKNMNMNVISANISSITPLYPIEEGNENQPMNWISRGLEIAKAGTTVLNRLTIPNYNPTNFNTTIDADITQPYPFPSISDSSYLSTSYSWIADPQQFVDPCVVQDSNQKDIVYFLDGTKQNLYQWKDGTKTLVRSSASPYYKLACSPNRYFVLKGDTKEIEFTTTGTNYIAKQVEQVTNLVGGGTHPYVLGKNPSKTGNQIVLLKFDFDQKQFYQIALHPENTTYAAYMDTIYAVIPTNNTISVYNDGSWKQTSHLAKKVMVNPFTGLVNFLAFSNSRLRAVSLENPLTDSVEIADTGFIDFAYTKTRIYSIINYTILVRRHPGYAGSWYVRNDITITYAYTQLFGCGNSIYVILSDKLYRFND</sequence>
<dbReference type="Pfam" id="PF01833">
    <property type="entry name" value="TIG"/>
    <property type="match status" value="2"/>
</dbReference>
<dbReference type="InterPro" id="IPR013783">
    <property type="entry name" value="Ig-like_fold"/>
</dbReference>
<evidence type="ECO:0000313" key="5">
    <source>
        <dbReference type="EMBL" id="KYQ89837.1"/>
    </source>
</evidence>
<name>A0A151Z7C7_TIELA</name>
<dbReference type="InterPro" id="IPR004947">
    <property type="entry name" value="DNase_II"/>
</dbReference>
<dbReference type="PANTHER" id="PTHR10858">
    <property type="entry name" value="DEOXYRIBONUCLEASE II"/>
    <property type="match status" value="1"/>
</dbReference>
<dbReference type="InterPro" id="IPR014756">
    <property type="entry name" value="Ig_E-set"/>
</dbReference>
<keyword evidence="3" id="KW-0732">Signal</keyword>
<dbReference type="SUPFAM" id="SSF81296">
    <property type="entry name" value="E set domains"/>
    <property type="match status" value="2"/>
</dbReference>
<dbReference type="Pfam" id="PF03265">
    <property type="entry name" value="DNase_II"/>
    <property type="match status" value="2"/>
</dbReference>
<feature type="domain" description="IPT/TIG" evidence="4">
    <location>
        <begin position="1132"/>
        <end position="1207"/>
    </location>
</feature>
<evidence type="ECO:0000256" key="1">
    <source>
        <dbReference type="ARBA" id="ARBA00007527"/>
    </source>
</evidence>
<evidence type="ECO:0000256" key="3">
    <source>
        <dbReference type="SAM" id="SignalP"/>
    </source>
</evidence>
<dbReference type="CDD" id="cd00603">
    <property type="entry name" value="IPT_PCSR"/>
    <property type="match status" value="1"/>
</dbReference>
<dbReference type="InParanoid" id="A0A151Z7C7"/>
<dbReference type="PANTHER" id="PTHR10858:SF23">
    <property type="entry name" value="DEOXYRIBONUCLEASE II"/>
    <property type="match status" value="1"/>
</dbReference>
<evidence type="ECO:0000313" key="6">
    <source>
        <dbReference type="Proteomes" id="UP000076078"/>
    </source>
</evidence>